<proteinExistence type="predicted"/>
<keyword evidence="2" id="KW-1185">Reference proteome</keyword>
<sequence>MEEKNSGFEVLSEKIVQAIAVENSVQTLKVEHNTAIQGRTGAHPVDIYWEFTDGEVTYKTIFQTRDWDKSIGNNELFRLLSVLRDIPGQVAGVLFTQPVYQKVTRQLARDVGITLYELQAPVEDEVWQPVVGNVDIKIDADWAKAEKARLGLGDQQFRLGGEPKELFIYDADGLCIDSVQGIFNDYIKQQRAGLNFARQTITHQFEETVFLQTNDELFPRLKLDRISFVLEFFDSTEEQGEEMLHRILLSVLNYFRQ</sequence>
<dbReference type="OrthoDB" id="5191874at2"/>
<name>A0A1G9U4A0_9FIRM</name>
<reference evidence="1 2" key="1">
    <citation type="submission" date="2016-10" db="EMBL/GenBank/DDBJ databases">
        <authorList>
            <person name="de Groot N.N."/>
        </authorList>
    </citation>
    <scope>NUCLEOTIDE SEQUENCE [LARGE SCALE GENOMIC DNA]</scope>
    <source>
        <strain evidence="1 2">DSM 1736</strain>
    </source>
</reference>
<evidence type="ECO:0000313" key="2">
    <source>
        <dbReference type="Proteomes" id="UP000214880"/>
    </source>
</evidence>
<accession>A0A1G9U4A0</accession>
<organism evidence="1 2">
    <name type="scientific">Dendrosporobacter quercicolus</name>
    <dbReference type="NCBI Taxonomy" id="146817"/>
    <lineage>
        <taxon>Bacteria</taxon>
        <taxon>Bacillati</taxon>
        <taxon>Bacillota</taxon>
        <taxon>Negativicutes</taxon>
        <taxon>Selenomonadales</taxon>
        <taxon>Sporomusaceae</taxon>
        <taxon>Dendrosporobacter</taxon>
    </lineage>
</organism>
<dbReference type="RefSeq" id="WP_092073151.1">
    <property type="nucleotide sequence ID" value="NZ_FNHB01000005.1"/>
</dbReference>
<evidence type="ECO:0008006" key="3">
    <source>
        <dbReference type="Google" id="ProtNLM"/>
    </source>
</evidence>
<dbReference type="EMBL" id="FNHB01000005">
    <property type="protein sequence ID" value="SDM54809.1"/>
    <property type="molecule type" value="Genomic_DNA"/>
</dbReference>
<gene>
    <name evidence="1" type="ORF">SAMN04488502_105185</name>
</gene>
<dbReference type="AlphaFoldDB" id="A0A1G9U4A0"/>
<protein>
    <recommendedName>
        <fullName evidence="3">Restriction endonuclease type IV Mrr domain-containing protein</fullName>
    </recommendedName>
</protein>
<dbReference type="Proteomes" id="UP000214880">
    <property type="component" value="Unassembled WGS sequence"/>
</dbReference>
<evidence type="ECO:0000313" key="1">
    <source>
        <dbReference type="EMBL" id="SDM54809.1"/>
    </source>
</evidence>